<dbReference type="OrthoDB" id="9811589at2"/>
<reference evidence="4" key="1">
    <citation type="submission" date="2016-06" db="EMBL/GenBank/DDBJ databases">
        <authorList>
            <person name="Varghese N."/>
            <person name="Submissions Spin"/>
        </authorList>
    </citation>
    <scope>NUCLEOTIDE SEQUENCE [LARGE SCALE GENOMIC DNA]</scope>
    <source>
        <strain evidence="4">DSM 44830</strain>
    </source>
</reference>
<keyword evidence="3" id="KW-0489">Methyltransferase</keyword>
<sequence length="245" mass="26481">MIDEAYADETLAALYDALNPWGPGDDFHLRLVRDAGAVLDVGCGTGALLRRARELGHTGRLCGLDPAAAMLDRARVRTDVEWVLGDLAGAPWWGEFDLVVMTGHALQVLLTDDQVRAGLAAVRRILVPGGRFAFETRNPAARPWERWTPVHGVRVTGPDGAPVDVAHRVDRADGPVVAFTTTFTGPAWPAPRISRSSLRFLDAPTLDGFLAEAGLVVRDRHGDWDGSPPTATSPEIITVAERVDR</sequence>
<proteinExistence type="predicted"/>
<gene>
    <name evidence="3" type="ORF">GA0070564_10227</name>
</gene>
<organism evidence="3 4">
    <name type="scientific">Micromonospora mirobrigensis</name>
    <dbReference type="NCBI Taxonomy" id="262898"/>
    <lineage>
        <taxon>Bacteria</taxon>
        <taxon>Bacillati</taxon>
        <taxon>Actinomycetota</taxon>
        <taxon>Actinomycetes</taxon>
        <taxon>Micromonosporales</taxon>
        <taxon>Micromonosporaceae</taxon>
        <taxon>Micromonospora</taxon>
    </lineage>
</organism>
<keyword evidence="1 3" id="KW-0808">Transferase</keyword>
<protein>
    <submittedName>
        <fullName evidence="3">Methyltransferase domain-containing protein</fullName>
    </submittedName>
</protein>
<keyword evidence="4" id="KW-1185">Reference proteome</keyword>
<feature type="domain" description="Methyltransferase" evidence="2">
    <location>
        <begin position="38"/>
        <end position="130"/>
    </location>
</feature>
<evidence type="ECO:0000313" key="3">
    <source>
        <dbReference type="EMBL" id="SCE91556.1"/>
    </source>
</evidence>
<accession>A0A1C4W5P4</accession>
<dbReference type="InterPro" id="IPR041698">
    <property type="entry name" value="Methyltransf_25"/>
</dbReference>
<evidence type="ECO:0000259" key="2">
    <source>
        <dbReference type="Pfam" id="PF13649"/>
    </source>
</evidence>
<dbReference type="PANTHER" id="PTHR43861">
    <property type="entry name" value="TRANS-ACONITATE 2-METHYLTRANSFERASE-RELATED"/>
    <property type="match status" value="1"/>
</dbReference>
<dbReference type="CDD" id="cd02440">
    <property type="entry name" value="AdoMet_MTases"/>
    <property type="match status" value="1"/>
</dbReference>
<dbReference type="Proteomes" id="UP000199504">
    <property type="component" value="Unassembled WGS sequence"/>
</dbReference>
<dbReference type="AlphaFoldDB" id="A0A1C4W5P4"/>
<dbReference type="InterPro" id="IPR029063">
    <property type="entry name" value="SAM-dependent_MTases_sf"/>
</dbReference>
<dbReference type="RefSeq" id="WP_091604790.1">
    <property type="nucleotide sequence ID" value="NZ_FMCX01000002.1"/>
</dbReference>
<dbReference type="Pfam" id="PF13649">
    <property type="entry name" value="Methyltransf_25"/>
    <property type="match status" value="1"/>
</dbReference>
<evidence type="ECO:0000313" key="4">
    <source>
        <dbReference type="Proteomes" id="UP000199504"/>
    </source>
</evidence>
<dbReference type="STRING" id="262898.GA0070564_10227"/>
<evidence type="ECO:0000256" key="1">
    <source>
        <dbReference type="ARBA" id="ARBA00022679"/>
    </source>
</evidence>
<dbReference type="GO" id="GO:0008168">
    <property type="term" value="F:methyltransferase activity"/>
    <property type="evidence" value="ECO:0007669"/>
    <property type="project" value="UniProtKB-KW"/>
</dbReference>
<dbReference type="Gene3D" id="3.40.50.150">
    <property type="entry name" value="Vaccinia Virus protein VP39"/>
    <property type="match status" value="1"/>
</dbReference>
<dbReference type="SUPFAM" id="SSF53335">
    <property type="entry name" value="S-adenosyl-L-methionine-dependent methyltransferases"/>
    <property type="match status" value="1"/>
</dbReference>
<dbReference type="EMBL" id="FMCX01000002">
    <property type="protein sequence ID" value="SCE91556.1"/>
    <property type="molecule type" value="Genomic_DNA"/>
</dbReference>
<name>A0A1C4W5P4_9ACTN</name>
<dbReference type="GO" id="GO:0032259">
    <property type="term" value="P:methylation"/>
    <property type="evidence" value="ECO:0007669"/>
    <property type="project" value="UniProtKB-KW"/>
</dbReference>